<dbReference type="PANTHER" id="PTHR13812:SF19">
    <property type="entry name" value="KETIMINE REDUCTASE MU-CRYSTALLIN"/>
    <property type="match status" value="1"/>
</dbReference>
<keyword evidence="2" id="KW-1185">Reference proteome</keyword>
<dbReference type="PANTHER" id="PTHR13812">
    <property type="entry name" value="KETIMINE REDUCTASE MU-CRYSTALLIN"/>
    <property type="match status" value="1"/>
</dbReference>
<organism evidence="1 2">
    <name type="scientific">Tengunoibacter tsumagoiensis</name>
    <dbReference type="NCBI Taxonomy" id="2014871"/>
    <lineage>
        <taxon>Bacteria</taxon>
        <taxon>Bacillati</taxon>
        <taxon>Chloroflexota</taxon>
        <taxon>Ktedonobacteria</taxon>
        <taxon>Ktedonobacterales</taxon>
        <taxon>Dictyobacteraceae</taxon>
        <taxon>Tengunoibacter</taxon>
    </lineage>
</organism>
<proteinExistence type="predicted"/>
<gene>
    <name evidence="1" type="primary">ocd_1</name>
    <name evidence="1" type="ORF">KTT_43810</name>
</gene>
<dbReference type="PIRSF" id="PIRSF001439">
    <property type="entry name" value="CryM"/>
    <property type="match status" value="1"/>
</dbReference>
<dbReference type="Gene3D" id="3.40.50.720">
    <property type="entry name" value="NAD(P)-binding Rossmann-like Domain"/>
    <property type="match status" value="1"/>
</dbReference>
<dbReference type="SUPFAM" id="SSF51735">
    <property type="entry name" value="NAD(P)-binding Rossmann-fold domains"/>
    <property type="match status" value="1"/>
</dbReference>
<dbReference type="InterPro" id="IPR003462">
    <property type="entry name" value="ODC_Mu_crystall"/>
</dbReference>
<sequence>MSSNDESLLYLCRKDVEQLCSTIDTVAIIREVFRLHSLQQTVLPDEAYLGWENPLGETVRSLNMPAYVGGELTAAGTKIINGNIANPQRGLPRANGLTLLFDPITVRINAILEGAYLSSLRTASVTALAVDLLQGRPIKKVAIIGAGVLAQAHIELLVKRLPTLQKIALFDLDAQRSQHFAQGIAGLLHEHQVTFEQSASAQMAIAEAELVIPVTTTTTGYIPYQWLSPGTIVVNVSLDDILPDVVLQADAVIVDDWHLVKSDHRRLLGRMYRAGQLIGPDDSEQEQRPFSRKIDAQLGDLITGKRIGRRTPEEILLVNPFGLAIEDIALAARIYQEAVRQGKGLQLCR</sequence>
<protein>
    <submittedName>
        <fullName evidence="1">Ornithine cyclodeaminase</fullName>
    </submittedName>
</protein>
<reference evidence="2" key="1">
    <citation type="submission" date="2018-12" db="EMBL/GenBank/DDBJ databases">
        <title>Tengunoibacter tsumagoiensis gen. nov., sp. nov., Dictyobacter kobayashii sp. nov., D. alpinus sp. nov., and D. joshuensis sp. nov. and description of Dictyobacteraceae fam. nov. within the order Ktedonobacterales isolated from Tengu-no-mugimeshi.</title>
        <authorList>
            <person name="Wang C.M."/>
            <person name="Zheng Y."/>
            <person name="Sakai Y."/>
            <person name="Toyoda A."/>
            <person name="Minakuchi Y."/>
            <person name="Abe K."/>
            <person name="Yokota A."/>
            <person name="Yabe S."/>
        </authorList>
    </citation>
    <scope>NUCLEOTIDE SEQUENCE [LARGE SCALE GENOMIC DNA]</scope>
    <source>
        <strain evidence="2">Uno3</strain>
    </source>
</reference>
<dbReference type="InterPro" id="IPR036291">
    <property type="entry name" value="NAD(P)-bd_dom_sf"/>
</dbReference>
<name>A0A402A5X7_9CHLR</name>
<dbReference type="Pfam" id="PF02423">
    <property type="entry name" value="OCD_Mu_crystall"/>
    <property type="match status" value="1"/>
</dbReference>
<accession>A0A402A5X7</accession>
<dbReference type="EMBL" id="BIFR01000002">
    <property type="protein sequence ID" value="GCE14522.1"/>
    <property type="molecule type" value="Genomic_DNA"/>
</dbReference>
<dbReference type="InterPro" id="IPR023401">
    <property type="entry name" value="ODC_N"/>
</dbReference>
<comment type="caution">
    <text evidence="1">The sequence shown here is derived from an EMBL/GenBank/DDBJ whole genome shotgun (WGS) entry which is preliminary data.</text>
</comment>
<evidence type="ECO:0000313" key="2">
    <source>
        <dbReference type="Proteomes" id="UP000287352"/>
    </source>
</evidence>
<dbReference type="Gene3D" id="3.30.1780.10">
    <property type="entry name" value="ornithine cyclodeaminase, domain 1"/>
    <property type="match status" value="1"/>
</dbReference>
<dbReference type="AlphaFoldDB" id="A0A402A5X7"/>
<dbReference type="GO" id="GO:0005737">
    <property type="term" value="C:cytoplasm"/>
    <property type="evidence" value="ECO:0007669"/>
    <property type="project" value="TreeGrafter"/>
</dbReference>
<dbReference type="Proteomes" id="UP000287352">
    <property type="component" value="Unassembled WGS sequence"/>
</dbReference>
<evidence type="ECO:0000313" key="1">
    <source>
        <dbReference type="EMBL" id="GCE14522.1"/>
    </source>
</evidence>